<keyword evidence="2" id="KW-0813">Transport</keyword>
<dbReference type="Proteomes" id="UP000318297">
    <property type="component" value="Unassembled WGS sequence"/>
</dbReference>
<evidence type="ECO:0000259" key="7">
    <source>
        <dbReference type="PROSITE" id="PS51093"/>
    </source>
</evidence>
<keyword evidence="3" id="KW-0762">Sugar transport</keyword>
<evidence type="ECO:0000256" key="4">
    <source>
        <dbReference type="ARBA" id="ARBA00022679"/>
    </source>
</evidence>
<feature type="domain" description="PTS EIIA type-1" evidence="7">
    <location>
        <begin position="24"/>
        <end position="128"/>
    </location>
</feature>
<dbReference type="InterPro" id="IPR050890">
    <property type="entry name" value="PTS_EIIA_component"/>
</dbReference>
<dbReference type="Gene3D" id="2.70.70.10">
    <property type="entry name" value="Glucose Permease (Domain IIA)"/>
    <property type="match status" value="1"/>
</dbReference>
<dbReference type="OrthoDB" id="9797715at2"/>
<dbReference type="InterPro" id="IPR001127">
    <property type="entry name" value="PTS_EIIA_1_perm"/>
</dbReference>
<dbReference type="PANTHER" id="PTHR45008">
    <property type="entry name" value="PTS SYSTEM GLUCOSE-SPECIFIC EIIA COMPONENT"/>
    <property type="match status" value="1"/>
</dbReference>
<comment type="subcellular location">
    <subcellularLocation>
        <location evidence="1">Cytoplasm</location>
    </subcellularLocation>
</comment>
<keyword evidence="6" id="KW-0418">Kinase</keyword>
<accession>A0A561E3D2</accession>
<evidence type="ECO:0000256" key="5">
    <source>
        <dbReference type="ARBA" id="ARBA00022683"/>
    </source>
</evidence>
<dbReference type="Pfam" id="PF00358">
    <property type="entry name" value="PTS_EIIA_1"/>
    <property type="match status" value="1"/>
</dbReference>
<keyword evidence="4" id="KW-0808">Transferase</keyword>
<dbReference type="GO" id="GO:0009401">
    <property type="term" value="P:phosphoenolpyruvate-dependent sugar phosphotransferase system"/>
    <property type="evidence" value="ECO:0007669"/>
    <property type="project" value="UniProtKB-KW"/>
</dbReference>
<gene>
    <name evidence="8" type="ORF">BKA23_2468</name>
</gene>
<protein>
    <submittedName>
        <fullName evidence="8">PTS system N-acetylglucosamine-specific IIA component</fullName>
    </submittedName>
</protein>
<keyword evidence="5" id="KW-0598">Phosphotransferase system</keyword>
<dbReference type="AlphaFoldDB" id="A0A561E3D2"/>
<dbReference type="PROSITE" id="PS00371">
    <property type="entry name" value="PTS_EIIA_TYPE_1_HIS"/>
    <property type="match status" value="1"/>
</dbReference>
<evidence type="ECO:0000313" key="8">
    <source>
        <dbReference type="EMBL" id="TWE10117.1"/>
    </source>
</evidence>
<evidence type="ECO:0000256" key="1">
    <source>
        <dbReference type="ARBA" id="ARBA00004496"/>
    </source>
</evidence>
<organism evidence="8 9">
    <name type="scientific">Rudaeicoccus suwonensis</name>
    <dbReference type="NCBI Taxonomy" id="657409"/>
    <lineage>
        <taxon>Bacteria</taxon>
        <taxon>Bacillati</taxon>
        <taxon>Actinomycetota</taxon>
        <taxon>Actinomycetes</taxon>
        <taxon>Micrococcales</taxon>
        <taxon>Dermacoccaceae</taxon>
        <taxon>Rudaeicoccus</taxon>
    </lineage>
</organism>
<dbReference type="InterPro" id="IPR011055">
    <property type="entry name" value="Dup_hybrid_motif"/>
</dbReference>
<proteinExistence type="predicted"/>
<dbReference type="PROSITE" id="PS51093">
    <property type="entry name" value="PTS_EIIA_TYPE_1"/>
    <property type="match status" value="1"/>
</dbReference>
<keyword evidence="9" id="KW-1185">Reference proteome</keyword>
<evidence type="ECO:0000313" key="9">
    <source>
        <dbReference type="Proteomes" id="UP000318297"/>
    </source>
</evidence>
<name>A0A561E3D2_9MICO</name>
<evidence type="ECO:0000256" key="3">
    <source>
        <dbReference type="ARBA" id="ARBA00022597"/>
    </source>
</evidence>
<evidence type="ECO:0000256" key="2">
    <source>
        <dbReference type="ARBA" id="ARBA00022448"/>
    </source>
</evidence>
<dbReference type="RefSeq" id="WP_145228841.1">
    <property type="nucleotide sequence ID" value="NZ_VIVQ01000002.1"/>
</dbReference>
<dbReference type="SUPFAM" id="SSF51261">
    <property type="entry name" value="Duplicated hybrid motif"/>
    <property type="match status" value="1"/>
</dbReference>
<dbReference type="EMBL" id="VIVQ01000002">
    <property type="protein sequence ID" value="TWE10117.1"/>
    <property type="molecule type" value="Genomic_DNA"/>
</dbReference>
<comment type="caution">
    <text evidence="8">The sequence shown here is derived from an EMBL/GenBank/DDBJ whole genome shotgun (WGS) entry which is preliminary data.</text>
</comment>
<dbReference type="GO" id="GO:0016301">
    <property type="term" value="F:kinase activity"/>
    <property type="evidence" value="ECO:0007669"/>
    <property type="project" value="UniProtKB-KW"/>
</dbReference>
<dbReference type="GO" id="GO:0005737">
    <property type="term" value="C:cytoplasm"/>
    <property type="evidence" value="ECO:0007669"/>
    <property type="project" value="UniProtKB-SubCell"/>
</dbReference>
<sequence>MTTRRLDLLAPYDGRVIPLSRVPDPVLSTAVLGASVAIDPVRRAGEVLSPVTGHVAVAHHHAFVVQPDAGPAALVHLGIDTVRLNGRGFEGLATVDDQVAAGAPVIRWDPGVVAARGFSPLIVLVLLDTPTAELTTASSSAAAGQLLARFD</sequence>
<evidence type="ECO:0000256" key="6">
    <source>
        <dbReference type="ARBA" id="ARBA00022777"/>
    </source>
</evidence>
<dbReference type="PANTHER" id="PTHR45008:SF1">
    <property type="entry name" value="PTS SYSTEM GLUCOSE-SPECIFIC EIIA COMPONENT"/>
    <property type="match status" value="1"/>
</dbReference>
<reference evidence="8 9" key="1">
    <citation type="submission" date="2019-06" db="EMBL/GenBank/DDBJ databases">
        <title>Sequencing the genomes of 1000 actinobacteria strains.</title>
        <authorList>
            <person name="Klenk H.-P."/>
        </authorList>
    </citation>
    <scope>NUCLEOTIDE SEQUENCE [LARGE SCALE GENOMIC DNA]</scope>
    <source>
        <strain evidence="8 9">DSM 19560</strain>
    </source>
</reference>